<dbReference type="Proteomes" id="UP000318538">
    <property type="component" value="Chromosome"/>
</dbReference>
<dbReference type="PANTHER" id="PTHR12526">
    <property type="entry name" value="GLYCOSYLTRANSFERASE"/>
    <property type="match status" value="1"/>
</dbReference>
<reference evidence="6 7" key="1">
    <citation type="submission" date="2019-02" db="EMBL/GenBank/DDBJ databases">
        <title>Deep-cultivation of Planctomycetes and their phenomic and genomic characterization uncovers novel biology.</title>
        <authorList>
            <person name="Wiegand S."/>
            <person name="Jogler M."/>
            <person name="Boedeker C."/>
            <person name="Pinto D."/>
            <person name="Vollmers J."/>
            <person name="Rivas-Marin E."/>
            <person name="Kohn T."/>
            <person name="Peeters S.H."/>
            <person name="Heuer A."/>
            <person name="Rast P."/>
            <person name="Oberbeckmann S."/>
            <person name="Bunk B."/>
            <person name="Jeske O."/>
            <person name="Meyerdierks A."/>
            <person name="Storesund J.E."/>
            <person name="Kallscheuer N."/>
            <person name="Luecker S."/>
            <person name="Lage O.M."/>
            <person name="Pohl T."/>
            <person name="Merkel B.J."/>
            <person name="Hornburger P."/>
            <person name="Mueller R.-W."/>
            <person name="Bruemmer F."/>
            <person name="Labrenz M."/>
            <person name="Spormann A.M."/>
            <person name="Op den Camp H."/>
            <person name="Overmann J."/>
            <person name="Amann R."/>
            <person name="Jetten M.S.M."/>
            <person name="Mascher T."/>
            <person name="Medema M.H."/>
            <person name="Devos D.P."/>
            <person name="Kaster A.-K."/>
            <person name="Ovreas L."/>
            <person name="Rohde M."/>
            <person name="Galperin M.Y."/>
            <person name="Jogler C."/>
        </authorList>
    </citation>
    <scope>NUCLEOTIDE SEQUENCE [LARGE SCALE GENOMIC DNA]</scope>
    <source>
        <strain evidence="6 7">K22_7</strain>
    </source>
</reference>
<comment type="similarity">
    <text evidence="1">Belongs to the glycosyltransferase group 1 family. Glycosyltransferase 4 subfamily.</text>
</comment>
<evidence type="ECO:0000256" key="1">
    <source>
        <dbReference type="ARBA" id="ARBA00009481"/>
    </source>
</evidence>
<name>A0A517NFJ6_9BACT</name>
<dbReference type="OrthoDB" id="73743at2"/>
<dbReference type="InterPro" id="IPR028098">
    <property type="entry name" value="Glyco_trans_4-like_N"/>
</dbReference>
<dbReference type="AlphaFoldDB" id="A0A517NFJ6"/>
<evidence type="ECO:0000313" key="6">
    <source>
        <dbReference type="EMBL" id="QDT05885.1"/>
    </source>
</evidence>
<feature type="domain" description="Glycosyltransferase subfamily 4-like N-terminal" evidence="5">
    <location>
        <begin position="82"/>
        <end position="194"/>
    </location>
</feature>
<feature type="domain" description="Glycosyl transferase family 1" evidence="4">
    <location>
        <begin position="208"/>
        <end position="367"/>
    </location>
</feature>
<protein>
    <submittedName>
        <fullName evidence="6">GDP-mannose-dependent alpha-(1-6)-phosphatidylinositol monomannoside mannosyltransferase</fullName>
    </submittedName>
</protein>
<dbReference type="EMBL" id="CP036525">
    <property type="protein sequence ID" value="QDT05885.1"/>
    <property type="molecule type" value="Genomic_DNA"/>
</dbReference>
<dbReference type="Gene3D" id="3.40.50.2000">
    <property type="entry name" value="Glycogen Phosphorylase B"/>
    <property type="match status" value="2"/>
</dbReference>
<dbReference type="Pfam" id="PF00534">
    <property type="entry name" value="Glycos_transf_1"/>
    <property type="match status" value="1"/>
</dbReference>
<dbReference type="KEGG" id="rlc:K227x_42900"/>
<accession>A0A517NFJ6</accession>
<organism evidence="6 7">
    <name type="scientific">Rubripirellula lacrimiformis</name>
    <dbReference type="NCBI Taxonomy" id="1930273"/>
    <lineage>
        <taxon>Bacteria</taxon>
        <taxon>Pseudomonadati</taxon>
        <taxon>Planctomycetota</taxon>
        <taxon>Planctomycetia</taxon>
        <taxon>Pirellulales</taxon>
        <taxon>Pirellulaceae</taxon>
        <taxon>Rubripirellula</taxon>
    </lineage>
</organism>
<dbReference type="GO" id="GO:0016757">
    <property type="term" value="F:glycosyltransferase activity"/>
    <property type="evidence" value="ECO:0007669"/>
    <property type="project" value="UniProtKB-KW"/>
</dbReference>
<keyword evidence="2 6" id="KW-0328">Glycosyltransferase</keyword>
<dbReference type="InterPro" id="IPR001296">
    <property type="entry name" value="Glyco_trans_1"/>
</dbReference>
<keyword evidence="7" id="KW-1185">Reference proteome</keyword>
<evidence type="ECO:0000313" key="7">
    <source>
        <dbReference type="Proteomes" id="UP000318538"/>
    </source>
</evidence>
<evidence type="ECO:0000259" key="5">
    <source>
        <dbReference type="Pfam" id="PF13439"/>
    </source>
</evidence>
<evidence type="ECO:0000256" key="2">
    <source>
        <dbReference type="ARBA" id="ARBA00022676"/>
    </source>
</evidence>
<evidence type="ECO:0000256" key="3">
    <source>
        <dbReference type="ARBA" id="ARBA00022679"/>
    </source>
</evidence>
<proteinExistence type="inferred from homology"/>
<keyword evidence="3 6" id="KW-0808">Transferase</keyword>
<dbReference type="Pfam" id="PF13439">
    <property type="entry name" value="Glyco_transf_4"/>
    <property type="match status" value="1"/>
</dbReference>
<dbReference type="SUPFAM" id="SSF53756">
    <property type="entry name" value="UDP-Glycosyltransferase/glycogen phosphorylase"/>
    <property type="match status" value="1"/>
</dbReference>
<sequence length="401" mass="44999">MTNTFPKAWMTCVAFGVSSEVWMYRQATLLRKLDLTVIAKRFYNEERFPAVGFESKCVQHRWRLPRQEFLRQSAQQILGRLNRRVPGFAASPGETRWWFDQIERQRPQVVLAQFGNHAMEMLPLFQSQQIPVVAHFHGFDLSRLLRNRRYRQQLRSTAGQLAGYVVVAQYMRSELLQLGVPDNRIHVIPCGVPLSPMPSSEQRSGACRFLSVGRFVDKKRPELTVRAFASVADRESQSTLTMIGDGPMLTQCQELARTLGVAERIHFVGVKTAPEVKQAMMESSIFVQHSAIAADGDKEGWPVAIAEAAALALPVIATNHASIPEQIEHGKSGLLCDEGDWEAMSKNMLTLATSPELRQSMGRSAYDQMQPFSVDNQVSQLQNVLLNASAMPAANPVHEPR</sequence>
<dbReference type="PANTHER" id="PTHR12526:SF640">
    <property type="entry name" value="COLANIC ACID BIOSYNTHESIS GLYCOSYLTRANSFERASE WCAL-RELATED"/>
    <property type="match status" value="1"/>
</dbReference>
<evidence type="ECO:0000259" key="4">
    <source>
        <dbReference type="Pfam" id="PF00534"/>
    </source>
</evidence>
<gene>
    <name evidence="6" type="primary">pimB_3</name>
    <name evidence="6" type="ORF">K227x_42900</name>
</gene>
<dbReference type="RefSeq" id="WP_145172216.1">
    <property type="nucleotide sequence ID" value="NZ_CP036525.1"/>
</dbReference>